<reference evidence="8" key="1">
    <citation type="submission" date="2022-12" db="EMBL/GenBank/DDBJ databases">
        <title>Gycomyces niveus sp.nov., a novel actinomycete isolated from soil in Shouguang.</title>
        <authorList>
            <person name="Yang X."/>
        </authorList>
    </citation>
    <scope>NUCLEOTIDE SEQUENCE</scope>
    <source>
        <strain evidence="8">DSM 44724</strain>
    </source>
</reference>
<feature type="domain" description="Stealth protein CR4 conserved region 4" evidence="7">
    <location>
        <begin position="535"/>
        <end position="579"/>
    </location>
</feature>
<evidence type="ECO:0000259" key="6">
    <source>
        <dbReference type="Pfam" id="PF17102"/>
    </source>
</evidence>
<dbReference type="GO" id="GO:0016772">
    <property type="term" value="F:transferase activity, transferring phosphorus-containing groups"/>
    <property type="evidence" value="ECO:0007669"/>
    <property type="project" value="InterPro"/>
</dbReference>
<feature type="domain" description="Stealth protein CR1 conserved region 1" evidence="5">
    <location>
        <begin position="265"/>
        <end position="287"/>
    </location>
</feature>
<dbReference type="GO" id="GO:0000271">
    <property type="term" value="P:polysaccharide biosynthetic process"/>
    <property type="evidence" value="ECO:0007669"/>
    <property type="project" value="UniProtKB-KW"/>
</dbReference>
<sequence>MPKEQRSPVARMRRAAGRLLPASLKAKRAARAREGSAAPRRAALLARDAGLGAFERDGAALVGRRVEHFTAAEAAEANLRLVVDVAEAAGLAYFLIRGNAPERYTVGLRRADKKAFLEAMRERHGDSELYVARASRAGNLTAGPALYAEGALPAQVKSSMSLRYGRFLLGPEGQCLAGLEYGCDVEFWSDGEDFAAHPDYAERIDRVKVLIPKALFAGTWVAPRPNRVADVLPAEARKAATLIVGEHKYPTFEPFTRKLIDDVDFPVDAVYMWVDGSDPAWAAKRAAHSGDAASGSAAEGHAHLAGASRYTDRDELKYSLRSLHTFAPYLRNIYIVTAGQTPAWLDPDAPGVRVVDHSEIFADTSALPVFNSHAITTQLHRIPGLADHYLILNDDVFFGAASRPEQFFHASGIARVPFSSMQIGLGEGRPEDSAPNLAGRNARRLLEADFGRLVTNKFKHVPHPQLREVALELEARYPDAVAATARSRFRDPADIEFAGLLHHYSVLTGRGVPGASKLMYVDVASADAPAKLAALETRRDAEFFCVNDVDTPPEREAEIDAMVRGFLERYFPFPSPYERR</sequence>
<dbReference type="Proteomes" id="UP001145799">
    <property type="component" value="Unassembled WGS sequence"/>
</dbReference>
<proteinExistence type="inferred from homology"/>
<evidence type="ECO:0000259" key="4">
    <source>
        <dbReference type="Pfam" id="PF11380"/>
    </source>
</evidence>
<comment type="caution">
    <text evidence="8">The sequence shown here is derived from an EMBL/GenBank/DDBJ whole genome shotgun (WGS) entry which is preliminary data.</text>
</comment>
<gene>
    <name evidence="9" type="ORF">J2S69_002111</name>
    <name evidence="8" type="ORF">O2L01_14160</name>
</gene>
<comment type="similarity">
    <text evidence="1">Belongs to the stealth family.</text>
</comment>
<reference evidence="9 11" key="2">
    <citation type="submission" date="2023-07" db="EMBL/GenBank/DDBJ databases">
        <title>Sequencing the genomes of 1000 actinobacteria strains.</title>
        <authorList>
            <person name="Klenk H.-P."/>
        </authorList>
    </citation>
    <scope>NUCLEOTIDE SEQUENCE [LARGE SCALE GENOMIC DNA]</scope>
    <source>
        <strain evidence="9 11">DSM 44724</strain>
    </source>
</reference>
<dbReference type="PANTHER" id="PTHR24045">
    <property type="match status" value="1"/>
</dbReference>
<protein>
    <submittedName>
        <fullName evidence="8">Stealth family protein</fullName>
    </submittedName>
</protein>
<name>A0A9X3PLH5_9ACTN</name>
<dbReference type="InterPro" id="IPR021520">
    <property type="entry name" value="Stealth_CR2"/>
</dbReference>
<evidence type="ECO:0000313" key="11">
    <source>
        <dbReference type="Proteomes" id="UP001183604"/>
    </source>
</evidence>
<accession>A0A9X3PLH5</accession>
<dbReference type="EMBL" id="JAVDYD010000001">
    <property type="protein sequence ID" value="MDR7338392.1"/>
    <property type="molecule type" value="Genomic_DNA"/>
</dbReference>
<organism evidence="8 10">
    <name type="scientific">Glycomyces lechevalierae</name>
    <dbReference type="NCBI Taxonomy" id="256034"/>
    <lineage>
        <taxon>Bacteria</taxon>
        <taxon>Bacillati</taxon>
        <taxon>Actinomycetota</taxon>
        <taxon>Actinomycetes</taxon>
        <taxon>Glycomycetales</taxon>
        <taxon>Glycomycetaceae</taxon>
        <taxon>Glycomyces</taxon>
    </lineage>
</organism>
<keyword evidence="11" id="KW-1185">Reference proteome</keyword>
<dbReference type="InterPro" id="IPR047141">
    <property type="entry name" value="Stealth"/>
</dbReference>
<dbReference type="InterPro" id="IPR031357">
    <property type="entry name" value="Stealth_CR3"/>
</dbReference>
<evidence type="ECO:0000313" key="8">
    <source>
        <dbReference type="EMBL" id="MDA1386134.1"/>
    </source>
</evidence>
<evidence type="ECO:0000256" key="3">
    <source>
        <dbReference type="ARBA" id="ARBA00023169"/>
    </source>
</evidence>
<feature type="domain" description="Stealth protein CR3 conserved region 3" evidence="6">
    <location>
        <begin position="459"/>
        <end position="506"/>
    </location>
</feature>
<evidence type="ECO:0000313" key="9">
    <source>
        <dbReference type="EMBL" id="MDR7338392.1"/>
    </source>
</evidence>
<evidence type="ECO:0000259" key="7">
    <source>
        <dbReference type="Pfam" id="PF17103"/>
    </source>
</evidence>
<dbReference type="InterPro" id="IPR031356">
    <property type="entry name" value="Stealth_CR4"/>
</dbReference>
<dbReference type="Pfam" id="PF11380">
    <property type="entry name" value="Stealth_CR2"/>
    <property type="match status" value="1"/>
</dbReference>
<dbReference type="PANTHER" id="PTHR24045:SF0">
    <property type="entry name" value="N-ACETYLGLUCOSAMINE-1-PHOSPHOTRANSFERASE SUBUNITS ALPHA_BETA"/>
    <property type="match status" value="1"/>
</dbReference>
<dbReference type="InterPro" id="IPR031358">
    <property type="entry name" value="Stealth_CR1"/>
</dbReference>
<evidence type="ECO:0000259" key="5">
    <source>
        <dbReference type="Pfam" id="PF17101"/>
    </source>
</evidence>
<evidence type="ECO:0000313" key="10">
    <source>
        <dbReference type="Proteomes" id="UP001145799"/>
    </source>
</evidence>
<dbReference type="Pfam" id="PF17103">
    <property type="entry name" value="Stealth_CR4"/>
    <property type="match status" value="1"/>
</dbReference>
<keyword evidence="2" id="KW-0808">Transferase</keyword>
<dbReference type="Pfam" id="PF17101">
    <property type="entry name" value="Stealth_CR1"/>
    <property type="match status" value="1"/>
</dbReference>
<dbReference type="Pfam" id="PF17102">
    <property type="entry name" value="Stealth_CR3"/>
    <property type="match status" value="1"/>
</dbReference>
<evidence type="ECO:0000256" key="1">
    <source>
        <dbReference type="ARBA" id="ARBA00007583"/>
    </source>
</evidence>
<evidence type="ECO:0000256" key="2">
    <source>
        <dbReference type="ARBA" id="ARBA00022679"/>
    </source>
</evidence>
<feature type="domain" description="Stealth protein CR2 conserved region 2" evidence="4">
    <location>
        <begin position="309"/>
        <end position="414"/>
    </location>
</feature>
<keyword evidence="3" id="KW-0270">Exopolysaccharide synthesis</keyword>
<dbReference type="EMBL" id="JAPZVQ010000008">
    <property type="protein sequence ID" value="MDA1386134.1"/>
    <property type="molecule type" value="Genomic_DNA"/>
</dbReference>
<dbReference type="AlphaFoldDB" id="A0A9X3PLH5"/>
<dbReference type="Proteomes" id="UP001183604">
    <property type="component" value="Unassembled WGS sequence"/>
</dbReference>
<dbReference type="RefSeq" id="WP_270122605.1">
    <property type="nucleotide sequence ID" value="NZ_BAAAOM010000005.1"/>
</dbReference>